<sequence length="620" mass="66865">MDRAAGHRRAEPTDLGPIGEADRVSISPIRSHSRAPAVGAASNAQTQRGAWLVALGVGLLIGAYLMIGTLGHDPWKQDETYTFGIVSHMVATHDWIVPTNAGQPFMEKPPLYDWVAAAFESVFGAWLPAHDAARLASAFFTALTLGFTARAARVFHRASSWRDARVVGTVALLASTFVVIKHVHDLMTDVALLAGTSMAWYGLLACVRTFEADTPAADRTQALNRARRRAAAWTGAGVGVAMMSKGVFVPLVFGLAALAVPVVMPACRNRRYAFAALVACVVFAPFATIWPAALYARSPELFKLWFWDNNIGRFFGFSVARLGAENDQHGFVLRAWMTSALPVGPLALVSILARRAQGLRDPAYAITVLLVAIGMSVLSMSATARQLYLLPFTPMLALLASDAVPRLPSRVRIAWDYACRIVFASVIVAVWAVWLVMIGPSEHHAWLAVLSRWLPLDYALYTPSGVLALAVAITVAWAAALRVAATAGAWRGVVTWAAGVAAIWGLVFTLLLPWIDYSKSYRSVFEDLAATIGADWTSGDCMASVGLGESEAPMFEYFAGIAQHPIAPGAPTACRWLIVQIERGGAEPSVMGWRPVWQGARPGDDRQVLRVYTRGSRASG</sequence>
<dbReference type="GO" id="GO:0010041">
    <property type="term" value="P:response to iron(III) ion"/>
    <property type="evidence" value="ECO:0007669"/>
    <property type="project" value="TreeGrafter"/>
</dbReference>
<feature type="transmembrane region" description="Helical" evidence="9">
    <location>
        <begin position="231"/>
        <end position="260"/>
    </location>
</feature>
<feature type="compositionally biased region" description="Basic and acidic residues" evidence="8">
    <location>
        <begin position="1"/>
        <end position="12"/>
    </location>
</feature>
<evidence type="ECO:0000256" key="6">
    <source>
        <dbReference type="ARBA" id="ARBA00022989"/>
    </source>
</evidence>
<accession>A0A494XSY0</accession>
<gene>
    <name evidence="10" type="ORF">D7S86_18480</name>
</gene>
<evidence type="ECO:0000313" key="10">
    <source>
        <dbReference type="EMBL" id="RKP51986.1"/>
    </source>
</evidence>
<feature type="transmembrane region" description="Helical" evidence="9">
    <location>
        <begin position="164"/>
        <end position="184"/>
    </location>
</feature>
<dbReference type="Proteomes" id="UP000270342">
    <property type="component" value="Unassembled WGS sequence"/>
</dbReference>
<evidence type="ECO:0000256" key="2">
    <source>
        <dbReference type="ARBA" id="ARBA00022475"/>
    </source>
</evidence>
<feature type="transmembrane region" description="Helical" evidence="9">
    <location>
        <begin position="363"/>
        <end position="382"/>
    </location>
</feature>
<dbReference type="GO" id="GO:0016763">
    <property type="term" value="F:pentosyltransferase activity"/>
    <property type="evidence" value="ECO:0007669"/>
    <property type="project" value="TreeGrafter"/>
</dbReference>
<feature type="transmembrane region" description="Helical" evidence="9">
    <location>
        <begin position="388"/>
        <end position="405"/>
    </location>
</feature>
<dbReference type="EMBL" id="RBZU01000008">
    <property type="protein sequence ID" value="RKP51986.1"/>
    <property type="molecule type" value="Genomic_DNA"/>
</dbReference>
<protein>
    <submittedName>
        <fullName evidence="10">Glycosyl transferase</fullName>
    </submittedName>
</protein>
<keyword evidence="4 10" id="KW-0808">Transferase</keyword>
<feature type="transmembrane region" description="Helical" evidence="9">
    <location>
        <begin position="49"/>
        <end position="67"/>
    </location>
</feature>
<feature type="transmembrane region" description="Helical" evidence="9">
    <location>
        <begin position="458"/>
        <end position="481"/>
    </location>
</feature>
<evidence type="ECO:0000256" key="3">
    <source>
        <dbReference type="ARBA" id="ARBA00022676"/>
    </source>
</evidence>
<dbReference type="AlphaFoldDB" id="A0A494XSY0"/>
<dbReference type="OrthoDB" id="8556356at2"/>
<dbReference type="PANTHER" id="PTHR33908:SF3">
    <property type="entry name" value="UNDECAPRENYL PHOSPHATE-ALPHA-4-AMINO-4-DEOXY-L-ARABINOSE ARABINOSYL TRANSFERASE"/>
    <property type="match status" value="1"/>
</dbReference>
<comment type="caution">
    <text evidence="10">The sequence shown here is derived from an EMBL/GenBank/DDBJ whole genome shotgun (WGS) entry which is preliminary data.</text>
</comment>
<feature type="region of interest" description="Disordered" evidence="8">
    <location>
        <begin position="1"/>
        <end position="21"/>
    </location>
</feature>
<evidence type="ECO:0000313" key="11">
    <source>
        <dbReference type="Proteomes" id="UP000270342"/>
    </source>
</evidence>
<keyword evidence="11" id="KW-1185">Reference proteome</keyword>
<keyword evidence="7 9" id="KW-0472">Membrane</keyword>
<keyword evidence="6 9" id="KW-1133">Transmembrane helix</keyword>
<dbReference type="PANTHER" id="PTHR33908">
    <property type="entry name" value="MANNOSYLTRANSFERASE YKCB-RELATED"/>
    <property type="match status" value="1"/>
</dbReference>
<proteinExistence type="predicted"/>
<keyword evidence="2" id="KW-1003">Cell membrane</keyword>
<feature type="transmembrane region" description="Helical" evidence="9">
    <location>
        <begin position="272"/>
        <end position="296"/>
    </location>
</feature>
<feature type="transmembrane region" description="Helical" evidence="9">
    <location>
        <begin position="417"/>
        <end position="438"/>
    </location>
</feature>
<dbReference type="GO" id="GO:0005886">
    <property type="term" value="C:plasma membrane"/>
    <property type="evidence" value="ECO:0007669"/>
    <property type="project" value="UniProtKB-SubCell"/>
</dbReference>
<keyword evidence="3" id="KW-0328">Glycosyltransferase</keyword>
<evidence type="ECO:0000256" key="9">
    <source>
        <dbReference type="SAM" id="Phobius"/>
    </source>
</evidence>
<evidence type="ECO:0000256" key="8">
    <source>
        <dbReference type="SAM" id="MobiDB-lite"/>
    </source>
</evidence>
<evidence type="ECO:0000256" key="5">
    <source>
        <dbReference type="ARBA" id="ARBA00022692"/>
    </source>
</evidence>
<name>A0A494XSY0_9BURK</name>
<feature type="transmembrane region" description="Helical" evidence="9">
    <location>
        <begin position="132"/>
        <end position="152"/>
    </location>
</feature>
<evidence type="ECO:0000256" key="1">
    <source>
        <dbReference type="ARBA" id="ARBA00004651"/>
    </source>
</evidence>
<evidence type="ECO:0000256" key="7">
    <source>
        <dbReference type="ARBA" id="ARBA00023136"/>
    </source>
</evidence>
<dbReference type="GO" id="GO:0009103">
    <property type="term" value="P:lipopolysaccharide biosynthetic process"/>
    <property type="evidence" value="ECO:0007669"/>
    <property type="project" value="UniProtKB-ARBA"/>
</dbReference>
<dbReference type="InterPro" id="IPR050297">
    <property type="entry name" value="LipidA_mod_glycosyltrf_83"/>
</dbReference>
<reference evidence="10 11" key="1">
    <citation type="submission" date="2018-10" db="EMBL/GenBank/DDBJ databases">
        <title>Robbsia sp. DHC34, isolated from soil.</title>
        <authorList>
            <person name="Gao Z.-H."/>
            <person name="Qiu L.-H."/>
        </authorList>
    </citation>
    <scope>NUCLEOTIDE SEQUENCE [LARGE SCALE GENOMIC DNA]</scope>
    <source>
        <strain evidence="10 11">DHC34</strain>
    </source>
</reference>
<comment type="subcellular location">
    <subcellularLocation>
        <location evidence="1">Cell membrane</location>
        <topology evidence="1">Multi-pass membrane protein</topology>
    </subcellularLocation>
</comment>
<feature type="transmembrane region" description="Helical" evidence="9">
    <location>
        <begin position="493"/>
        <end position="515"/>
    </location>
</feature>
<keyword evidence="5 9" id="KW-0812">Transmembrane</keyword>
<evidence type="ECO:0000256" key="4">
    <source>
        <dbReference type="ARBA" id="ARBA00022679"/>
    </source>
</evidence>
<organism evidence="10 11">
    <name type="scientific">Pararobbsia silviterrae</name>
    <dbReference type="NCBI Taxonomy" id="1792498"/>
    <lineage>
        <taxon>Bacteria</taxon>
        <taxon>Pseudomonadati</taxon>
        <taxon>Pseudomonadota</taxon>
        <taxon>Betaproteobacteria</taxon>
        <taxon>Burkholderiales</taxon>
        <taxon>Burkholderiaceae</taxon>
        <taxon>Pararobbsia</taxon>
    </lineage>
</organism>